<accession>A0ABN6WS71</accession>
<dbReference type="InterPro" id="IPR027417">
    <property type="entry name" value="P-loop_NTPase"/>
</dbReference>
<dbReference type="Pfam" id="PF24473">
    <property type="entry name" value="CON_HrpB"/>
    <property type="match status" value="1"/>
</dbReference>
<keyword evidence="8" id="KW-1185">Reference proteome</keyword>
<feature type="domain" description="Helicase C-terminal" evidence="6">
    <location>
        <begin position="152"/>
        <end position="319"/>
    </location>
</feature>
<dbReference type="InterPro" id="IPR001650">
    <property type="entry name" value="Helicase_C-like"/>
</dbReference>
<dbReference type="PROSITE" id="PS51194">
    <property type="entry name" value="HELICASE_CTER"/>
    <property type="match status" value="1"/>
</dbReference>
<dbReference type="EMBL" id="AP027370">
    <property type="protein sequence ID" value="BDY11914.1"/>
    <property type="molecule type" value="Genomic_DNA"/>
</dbReference>
<dbReference type="InterPro" id="IPR056329">
    <property type="entry name" value="CON_HrpB"/>
</dbReference>
<evidence type="ECO:0000256" key="3">
    <source>
        <dbReference type="ARBA" id="ARBA00022806"/>
    </source>
</evidence>
<evidence type="ECO:0000256" key="2">
    <source>
        <dbReference type="ARBA" id="ARBA00022801"/>
    </source>
</evidence>
<keyword evidence="1" id="KW-0547">Nucleotide-binding</keyword>
<dbReference type="GO" id="GO:0004386">
    <property type="term" value="F:helicase activity"/>
    <property type="evidence" value="ECO:0007669"/>
    <property type="project" value="UniProtKB-KW"/>
</dbReference>
<proteinExistence type="predicted"/>
<name>A0ABN6WS71_9BACT</name>
<dbReference type="Gene3D" id="3.40.50.300">
    <property type="entry name" value="P-loop containing nucleotide triphosphate hydrolases"/>
    <property type="match status" value="2"/>
</dbReference>
<evidence type="ECO:0000259" key="6">
    <source>
        <dbReference type="PROSITE" id="PS51194"/>
    </source>
</evidence>
<evidence type="ECO:0000256" key="1">
    <source>
        <dbReference type="ARBA" id="ARBA00022741"/>
    </source>
</evidence>
<keyword evidence="3 7" id="KW-0347">Helicase</keyword>
<protein>
    <submittedName>
        <fullName evidence="7">ATP-dependent helicase HrpB</fullName>
    </submittedName>
</protein>
<dbReference type="Pfam" id="PF08482">
    <property type="entry name" value="HrpB_C"/>
    <property type="match status" value="1"/>
</dbReference>
<dbReference type="SMART" id="SM00490">
    <property type="entry name" value="HELICc"/>
    <property type="match status" value="1"/>
</dbReference>
<sequence>MLEPRRLAARAAALRMAETLGERVGETVGYRMKGETKVTSKTRIEVVTEGVLTRMLQSDPELHGMGLVIFDEFHERSLQGDLGLALTLQAQEIFREDLKILVMSATLEGVDLARVMPEAPTVRSEGRSFPVEVRYLEPTQTPPTPKTLPDAVVKAVLDALRDEEGSLLAFLPGAREIRRVEEALKSKISDPGILIAPLYGAMDQKAQRLAIEPAPEGHRKVVLATNIAETSLTIEGVRVVVDGGFARRVRFDERSGMDHYETLPVSRNAATQRAGRAGRTAPGVCYRLWHENRALVPSYPPDILTSDLSPMLLDLAAWGAAPEDLAWIDTPPEYAVKNAKSTLISLNMMKESGVLTELGKAALKLGLHPRLAHMLLVGKEKGAGYEAALLAASLSEGTLRGGLIESVEALHRRNVPDRLAKNLQNLLNKMGIAAKKRIDPNVIGPLAGLAYPERIARRRGQGPGYQTVGGRGLKARLDDALAAHEWLAAAYVGGEGSEATIFAAAPLEKSQIEAWFGDRIETVEKVAWNENTGRVEARRLRKLGNITLSSEPLPNPDGGLIAKALLETVRKRGLVILPWSEKARRLRNRALCVNFTMPGTLPDPDDETLMSTLEKWLLPWLEGAQSLKELQKLDLYGILAVYLGYEGVQKLDRLAPERLEVPSGSKIAVDYGDPSAPVLAARLQELFGWMDTPRICEGRVWLTVHLLSPARRPLAVTTDLKSFWTNVYPEVKKEMHGRYPKHYWPENPFEAVATNRTKKHIKR</sequence>
<keyword evidence="4" id="KW-0067">ATP-binding</keyword>
<dbReference type="SMART" id="SM00847">
    <property type="entry name" value="HA2"/>
    <property type="match status" value="1"/>
</dbReference>
<evidence type="ECO:0000313" key="8">
    <source>
        <dbReference type="Proteomes" id="UP001321445"/>
    </source>
</evidence>
<dbReference type="CDD" id="cd18791">
    <property type="entry name" value="SF2_C_RHA"/>
    <property type="match status" value="1"/>
</dbReference>
<dbReference type="PROSITE" id="PS51192">
    <property type="entry name" value="HELICASE_ATP_BIND_1"/>
    <property type="match status" value="1"/>
</dbReference>
<keyword evidence="2" id="KW-0378">Hydrolase</keyword>
<dbReference type="SUPFAM" id="SSF52540">
    <property type="entry name" value="P-loop containing nucleoside triphosphate hydrolases"/>
    <property type="match status" value="2"/>
</dbReference>
<dbReference type="InterPro" id="IPR010225">
    <property type="entry name" value="HrpB"/>
</dbReference>
<dbReference type="NCBIfam" id="TIGR01970">
    <property type="entry name" value="DEAH_box_HrpB"/>
    <property type="match status" value="1"/>
</dbReference>
<evidence type="ECO:0000256" key="4">
    <source>
        <dbReference type="ARBA" id="ARBA00022840"/>
    </source>
</evidence>
<organism evidence="7 8">
    <name type="scientific">Hydrogenimonas cancrithermarum</name>
    <dbReference type="NCBI Taxonomy" id="2993563"/>
    <lineage>
        <taxon>Bacteria</taxon>
        <taxon>Pseudomonadati</taxon>
        <taxon>Campylobacterota</taxon>
        <taxon>Epsilonproteobacteria</taxon>
        <taxon>Campylobacterales</taxon>
        <taxon>Hydrogenimonadaceae</taxon>
        <taxon>Hydrogenimonas</taxon>
    </lineage>
</organism>
<dbReference type="Gene3D" id="1.20.120.1080">
    <property type="match status" value="1"/>
</dbReference>
<gene>
    <name evidence="7" type="primary">hrpB</name>
    <name evidence="7" type="ORF">HCR_02260</name>
</gene>
<dbReference type="Proteomes" id="UP001321445">
    <property type="component" value="Chromosome"/>
</dbReference>
<dbReference type="InterPro" id="IPR013689">
    <property type="entry name" value="RNA_helicase_ATP-dep_HrpB_C"/>
</dbReference>
<evidence type="ECO:0000313" key="7">
    <source>
        <dbReference type="EMBL" id="BDY11914.1"/>
    </source>
</evidence>
<dbReference type="InterPro" id="IPR014001">
    <property type="entry name" value="Helicase_ATP-bd"/>
</dbReference>
<reference evidence="7 8" key="1">
    <citation type="submission" date="2023-03" db="EMBL/GenBank/DDBJ databases">
        <title>Description of Hydrogenimonas sp. ISO32.</title>
        <authorList>
            <person name="Mino S."/>
            <person name="Fukazawa S."/>
            <person name="Sawabe T."/>
        </authorList>
    </citation>
    <scope>NUCLEOTIDE SEQUENCE [LARGE SCALE GENOMIC DNA]</scope>
    <source>
        <strain evidence="7 8">ISO32</strain>
    </source>
</reference>
<dbReference type="InterPro" id="IPR007502">
    <property type="entry name" value="Helicase-assoc_dom"/>
</dbReference>
<dbReference type="Pfam" id="PF00270">
    <property type="entry name" value="DEAD"/>
    <property type="match status" value="1"/>
</dbReference>
<dbReference type="Pfam" id="PF00271">
    <property type="entry name" value="Helicase_C"/>
    <property type="match status" value="1"/>
</dbReference>
<dbReference type="InterPro" id="IPR011545">
    <property type="entry name" value="DEAD/DEAH_box_helicase_dom"/>
</dbReference>
<dbReference type="PANTHER" id="PTHR43519">
    <property type="entry name" value="ATP-DEPENDENT RNA HELICASE HRPB"/>
    <property type="match status" value="1"/>
</dbReference>
<feature type="domain" description="Helicase ATP-binding" evidence="5">
    <location>
        <begin position="1"/>
        <end position="125"/>
    </location>
</feature>
<evidence type="ECO:0000259" key="5">
    <source>
        <dbReference type="PROSITE" id="PS51192"/>
    </source>
</evidence>
<dbReference type="PANTHER" id="PTHR43519:SF1">
    <property type="entry name" value="ATP-DEPENDENT RNA HELICASE HRPB"/>
    <property type="match status" value="1"/>
</dbReference>